<keyword evidence="2" id="KW-1185">Reference proteome</keyword>
<dbReference type="Proteomes" id="UP001149400">
    <property type="component" value="Unassembled WGS sequence"/>
</dbReference>
<gene>
    <name evidence="1" type="ORF">LRP50_07380</name>
</gene>
<reference evidence="1" key="1">
    <citation type="submission" date="2021-12" db="EMBL/GenBank/DDBJ databases">
        <title>Enterovibrio ZSDZ35 sp. nov. and Enterovibrio ZSDZ42 sp. nov., isolated from coastal seawater in Qingdao.</title>
        <authorList>
            <person name="Zhang P."/>
        </authorList>
    </citation>
    <scope>NUCLEOTIDE SEQUENCE</scope>
    <source>
        <strain evidence="1">ZSDZ42</strain>
    </source>
</reference>
<dbReference type="Pfam" id="PF08907">
    <property type="entry name" value="DUF1853"/>
    <property type="match status" value="1"/>
</dbReference>
<dbReference type="InterPro" id="IPR015003">
    <property type="entry name" value="DUF1853"/>
</dbReference>
<proteinExistence type="predicted"/>
<organism evidence="1 2">
    <name type="scientific">Enterovibrio gelatinilyticus</name>
    <dbReference type="NCBI Taxonomy" id="2899819"/>
    <lineage>
        <taxon>Bacteria</taxon>
        <taxon>Pseudomonadati</taxon>
        <taxon>Pseudomonadota</taxon>
        <taxon>Gammaproteobacteria</taxon>
        <taxon>Vibrionales</taxon>
        <taxon>Vibrionaceae</taxon>
        <taxon>Enterovibrio</taxon>
    </lineage>
</organism>
<dbReference type="RefSeq" id="WP_274163816.1">
    <property type="nucleotide sequence ID" value="NZ_JAJUBC010000006.1"/>
</dbReference>
<sequence>MFADEAQVTRDIEWISSAPPIVQMSSHSFDDDFWSGLVPAIWPGYTGGHRIGFYYQWLVCQCIESHPKYQLVTEEIQVTKDGRTLGAIDFVVKNPAGELEHWEVAIKFYLAFGTDWHGPNAKDTLAKKYEKMAHQQLQLSESEAYQTQYPELPIKHRKLLMQGRLYTNPFILEPEIPFPSVTAESVSGYWCWPSQLPEDLRFYHLQRHQWLEAPRFDELEPFALELPLVRAQHIIDENGKRWFVVPESWPNCH</sequence>
<evidence type="ECO:0000313" key="2">
    <source>
        <dbReference type="Proteomes" id="UP001149400"/>
    </source>
</evidence>
<protein>
    <submittedName>
        <fullName evidence="1">DUF1853 family protein</fullName>
    </submittedName>
</protein>
<name>A0ABT5QYE9_9GAMM</name>
<dbReference type="EMBL" id="JAJUBC010000006">
    <property type="protein sequence ID" value="MDD1792945.1"/>
    <property type="molecule type" value="Genomic_DNA"/>
</dbReference>
<evidence type="ECO:0000313" key="1">
    <source>
        <dbReference type="EMBL" id="MDD1792945.1"/>
    </source>
</evidence>
<comment type="caution">
    <text evidence="1">The sequence shown here is derived from an EMBL/GenBank/DDBJ whole genome shotgun (WGS) entry which is preliminary data.</text>
</comment>
<accession>A0ABT5QYE9</accession>